<dbReference type="EMBL" id="BLAL01000058">
    <property type="protein sequence ID" value="GES81905.1"/>
    <property type="molecule type" value="Genomic_DNA"/>
</dbReference>
<organism evidence="11 13">
    <name type="scientific">Rhizophagus clarus</name>
    <dbReference type="NCBI Taxonomy" id="94130"/>
    <lineage>
        <taxon>Eukaryota</taxon>
        <taxon>Fungi</taxon>
        <taxon>Fungi incertae sedis</taxon>
        <taxon>Mucoromycota</taxon>
        <taxon>Glomeromycotina</taxon>
        <taxon>Glomeromycetes</taxon>
        <taxon>Glomerales</taxon>
        <taxon>Glomeraceae</taxon>
        <taxon>Rhizophagus</taxon>
    </lineage>
</organism>
<evidence type="ECO:0000256" key="4">
    <source>
        <dbReference type="ARBA" id="ARBA00022729"/>
    </source>
</evidence>
<feature type="domain" description="Chitin-binding type-1" evidence="9">
    <location>
        <begin position="25"/>
        <end position="69"/>
    </location>
</feature>
<feature type="chain" id="PRO_5036327610" evidence="8">
    <location>
        <begin position="22"/>
        <end position="331"/>
    </location>
</feature>
<dbReference type="GO" id="GO:0005975">
    <property type="term" value="P:carbohydrate metabolic process"/>
    <property type="evidence" value="ECO:0007669"/>
    <property type="project" value="InterPro"/>
</dbReference>
<dbReference type="InterPro" id="IPR036861">
    <property type="entry name" value="Endochitinase-like_sf"/>
</dbReference>
<sequence>MKINLLVLSFFLICSSELIFGQTTDGKCGPTGNNQSCGTQFCCSQFGFCGTSTDHCGTGCQASYGKCGTGTVSTPSSTPSSSSTLPTNAPTSSPVKAVDITTCKVPGTVAITFDDGPSQFTPQLLDKLKSMGVKATFFVNGNNFGCIYDNANTLIRAFKEGHQIASHTWSHPDLATLTKGQIKYQMLKLNEAFAKILGVIPVFVRPPFGSGVDKPLVMNTLGELGFQVVTWDTDTNDWQGKSTSECLSVYKNATAPPHSHIVLNHDTIKNTATNMAPQAFQIMKNRKFKINTVASCLGITDSKKWYKTVGTPQKRDQTWTCTDSDKDGSIN</sequence>
<keyword evidence="2 7" id="KW-0147">Chitin-binding</keyword>
<keyword evidence="3" id="KW-0479">Metal-binding</keyword>
<dbReference type="Gene3D" id="3.30.60.10">
    <property type="entry name" value="Endochitinase-like"/>
    <property type="match status" value="1"/>
</dbReference>
<reference evidence="11 13" key="1">
    <citation type="submission" date="2017-11" db="EMBL/GenBank/DDBJ databases">
        <title>The genome of Rhizophagus clarus HR1 reveals common genetic basis of auxotrophy among arbuscular mycorrhizal fungi.</title>
        <authorList>
            <person name="Kobayashi Y."/>
        </authorList>
    </citation>
    <scope>NUCLEOTIDE SEQUENCE [LARGE SCALE GENOMIC DNA]</scope>
    <source>
        <strain evidence="11 13">HR1</strain>
    </source>
</reference>
<dbReference type="InterPro" id="IPR002509">
    <property type="entry name" value="NODB_dom"/>
</dbReference>
<evidence type="ECO:0000256" key="1">
    <source>
        <dbReference type="ARBA" id="ARBA00001941"/>
    </source>
</evidence>
<proteinExistence type="predicted"/>
<dbReference type="EMBL" id="BEXD01003851">
    <property type="protein sequence ID" value="GBC02787.1"/>
    <property type="molecule type" value="Genomic_DNA"/>
</dbReference>
<dbReference type="PROSITE" id="PS51677">
    <property type="entry name" value="NODB"/>
    <property type="match status" value="1"/>
</dbReference>
<dbReference type="Gene3D" id="3.20.20.370">
    <property type="entry name" value="Glycoside hydrolase/deacetylase"/>
    <property type="match status" value="1"/>
</dbReference>
<dbReference type="InterPro" id="IPR001002">
    <property type="entry name" value="Chitin-bd_1"/>
</dbReference>
<evidence type="ECO:0000256" key="5">
    <source>
        <dbReference type="ARBA" id="ARBA00022801"/>
    </source>
</evidence>
<dbReference type="SUPFAM" id="SSF57016">
    <property type="entry name" value="Plant lectins/antimicrobial peptides"/>
    <property type="match status" value="1"/>
</dbReference>
<evidence type="ECO:0000256" key="2">
    <source>
        <dbReference type="ARBA" id="ARBA00022669"/>
    </source>
</evidence>
<keyword evidence="7" id="KW-1015">Disulfide bond</keyword>
<comment type="cofactor">
    <cofactor evidence="1">
        <name>Co(2+)</name>
        <dbReference type="ChEBI" id="CHEBI:48828"/>
    </cofactor>
</comment>
<dbReference type="SUPFAM" id="SSF88713">
    <property type="entry name" value="Glycoside hydrolase/deacetylase"/>
    <property type="match status" value="1"/>
</dbReference>
<dbReference type="PANTHER" id="PTHR46471">
    <property type="entry name" value="CHITIN DEACETYLASE"/>
    <property type="match status" value="1"/>
</dbReference>
<dbReference type="Proteomes" id="UP000247702">
    <property type="component" value="Unassembled WGS sequence"/>
</dbReference>
<dbReference type="GO" id="GO:0008061">
    <property type="term" value="F:chitin binding"/>
    <property type="evidence" value="ECO:0007669"/>
    <property type="project" value="UniProtKB-UniRule"/>
</dbReference>
<dbReference type="PROSITE" id="PS50941">
    <property type="entry name" value="CHIT_BIND_I_2"/>
    <property type="match status" value="1"/>
</dbReference>
<dbReference type="CDD" id="cd10951">
    <property type="entry name" value="CE4_ClCDA_like"/>
    <property type="match status" value="1"/>
</dbReference>
<evidence type="ECO:0000256" key="3">
    <source>
        <dbReference type="ARBA" id="ARBA00022723"/>
    </source>
</evidence>
<dbReference type="InterPro" id="IPR011330">
    <property type="entry name" value="Glyco_hydro/deAcase_b/a-brl"/>
</dbReference>
<keyword evidence="13" id="KW-1185">Reference proteome</keyword>
<feature type="disulfide bond" evidence="7">
    <location>
        <begin position="42"/>
        <end position="56"/>
    </location>
</feature>
<dbReference type="Pfam" id="PF00187">
    <property type="entry name" value="Chitin_bind_1"/>
    <property type="match status" value="1"/>
</dbReference>
<dbReference type="PANTHER" id="PTHR46471:SF2">
    <property type="entry name" value="CHITIN DEACETYLASE-RELATED"/>
    <property type="match status" value="1"/>
</dbReference>
<dbReference type="OrthoDB" id="407355at2759"/>
<feature type="domain" description="NodB homology" evidence="10">
    <location>
        <begin position="107"/>
        <end position="293"/>
    </location>
</feature>
<evidence type="ECO:0000256" key="6">
    <source>
        <dbReference type="ARBA" id="ARBA00023277"/>
    </source>
</evidence>
<name>A0A2Z6SCQ5_9GLOM</name>
<evidence type="ECO:0000313" key="11">
    <source>
        <dbReference type="EMBL" id="GBC02787.1"/>
    </source>
</evidence>
<evidence type="ECO:0000259" key="9">
    <source>
        <dbReference type="PROSITE" id="PS50941"/>
    </source>
</evidence>
<accession>A0A2Z6SCQ5</accession>
<dbReference type="Proteomes" id="UP000615446">
    <property type="component" value="Unassembled WGS sequence"/>
</dbReference>
<dbReference type="CDD" id="cd00035">
    <property type="entry name" value="ChtBD1"/>
    <property type="match status" value="1"/>
</dbReference>
<dbReference type="GO" id="GO:0016810">
    <property type="term" value="F:hydrolase activity, acting on carbon-nitrogen (but not peptide) bonds"/>
    <property type="evidence" value="ECO:0007669"/>
    <property type="project" value="InterPro"/>
</dbReference>
<dbReference type="STRING" id="94130.A0A2Z6SCQ5"/>
<feature type="disulfide bond" evidence="7">
    <location>
        <begin position="28"/>
        <end position="43"/>
    </location>
</feature>
<dbReference type="SMART" id="SM00270">
    <property type="entry name" value="ChtBD1"/>
    <property type="match status" value="1"/>
</dbReference>
<keyword evidence="4 8" id="KW-0732">Signal</keyword>
<keyword evidence="5" id="KW-0378">Hydrolase</keyword>
<reference evidence="12" key="2">
    <citation type="submission" date="2019-10" db="EMBL/GenBank/DDBJ databases">
        <title>Conservation and host-specific expression of non-tandemly repeated heterogenous ribosome RNA gene in arbuscular mycorrhizal fungi.</title>
        <authorList>
            <person name="Maeda T."/>
            <person name="Kobayashi Y."/>
            <person name="Nakagawa T."/>
            <person name="Ezawa T."/>
            <person name="Yamaguchi K."/>
            <person name="Bino T."/>
            <person name="Nishimoto Y."/>
            <person name="Shigenobu S."/>
            <person name="Kawaguchi M."/>
        </authorList>
    </citation>
    <scope>NUCLEOTIDE SEQUENCE</scope>
    <source>
        <strain evidence="12">HR1</strain>
    </source>
</reference>
<evidence type="ECO:0000256" key="8">
    <source>
        <dbReference type="SAM" id="SignalP"/>
    </source>
</evidence>
<comment type="caution">
    <text evidence="7">Lacks conserved residue(s) required for the propagation of feature annotation.</text>
</comment>
<dbReference type="AlphaFoldDB" id="A0A2Z6SCQ5"/>
<gene>
    <name evidence="12" type="ORF">RCL2_000914200</name>
    <name evidence="11" type="ORF">RclHR1_04820005</name>
</gene>
<feature type="disulfide bond" evidence="7">
    <location>
        <begin position="37"/>
        <end position="49"/>
    </location>
</feature>
<evidence type="ECO:0000313" key="13">
    <source>
        <dbReference type="Proteomes" id="UP000247702"/>
    </source>
</evidence>
<keyword evidence="6" id="KW-0119">Carbohydrate metabolism</keyword>
<dbReference type="Pfam" id="PF01522">
    <property type="entry name" value="Polysacc_deac_1"/>
    <property type="match status" value="1"/>
</dbReference>
<dbReference type="GO" id="GO:0046872">
    <property type="term" value="F:metal ion binding"/>
    <property type="evidence" value="ECO:0007669"/>
    <property type="project" value="UniProtKB-KW"/>
</dbReference>
<evidence type="ECO:0000256" key="7">
    <source>
        <dbReference type="PROSITE-ProRule" id="PRU00261"/>
    </source>
</evidence>
<feature type="signal peptide" evidence="8">
    <location>
        <begin position="1"/>
        <end position="21"/>
    </location>
</feature>
<evidence type="ECO:0000259" key="10">
    <source>
        <dbReference type="PROSITE" id="PS51677"/>
    </source>
</evidence>
<comment type="caution">
    <text evidence="11">The sequence shown here is derived from an EMBL/GenBank/DDBJ whole genome shotgun (WGS) entry which is preliminary data.</text>
</comment>
<protein>
    <submittedName>
        <fullName evidence="12">Carbohydrate esterase family 4 protein</fullName>
    </submittedName>
</protein>
<evidence type="ECO:0000313" key="12">
    <source>
        <dbReference type="EMBL" id="GES81905.1"/>
    </source>
</evidence>